<evidence type="ECO:0000313" key="5">
    <source>
        <dbReference type="EMBL" id="SDM90281.1"/>
    </source>
</evidence>
<evidence type="ECO:0000256" key="1">
    <source>
        <dbReference type="ARBA" id="ARBA00023015"/>
    </source>
</evidence>
<dbReference type="RefSeq" id="WP_089660715.1">
    <property type="nucleotide sequence ID" value="NZ_FNGH01000026.1"/>
</dbReference>
<dbReference type="GO" id="GO:0003677">
    <property type="term" value="F:DNA binding"/>
    <property type="evidence" value="ECO:0007669"/>
    <property type="project" value="UniProtKB-KW"/>
</dbReference>
<reference evidence="6" key="1">
    <citation type="submission" date="2016-10" db="EMBL/GenBank/DDBJ databases">
        <authorList>
            <person name="Varghese N."/>
            <person name="Submissions S."/>
        </authorList>
    </citation>
    <scope>NUCLEOTIDE SEQUENCE [LARGE SCALE GENOMIC DNA]</scope>
    <source>
        <strain evidence="6">AAP</strain>
    </source>
</reference>
<dbReference type="InterPro" id="IPR036388">
    <property type="entry name" value="WH-like_DNA-bd_sf"/>
</dbReference>
<proteinExistence type="predicted"/>
<dbReference type="SUPFAM" id="SSF46785">
    <property type="entry name" value="Winged helix' DNA-binding domain"/>
    <property type="match status" value="1"/>
</dbReference>
<dbReference type="OrthoDB" id="6627771at2"/>
<dbReference type="Pfam" id="PF00392">
    <property type="entry name" value="GntR"/>
    <property type="match status" value="1"/>
</dbReference>
<dbReference type="InterPro" id="IPR008920">
    <property type="entry name" value="TF_FadR/GntR_C"/>
</dbReference>
<dbReference type="InterPro" id="IPR036390">
    <property type="entry name" value="WH_DNA-bd_sf"/>
</dbReference>
<evidence type="ECO:0000259" key="4">
    <source>
        <dbReference type="PROSITE" id="PS50949"/>
    </source>
</evidence>
<evidence type="ECO:0000256" key="3">
    <source>
        <dbReference type="ARBA" id="ARBA00023163"/>
    </source>
</evidence>
<dbReference type="CDD" id="cd07377">
    <property type="entry name" value="WHTH_GntR"/>
    <property type="match status" value="1"/>
</dbReference>
<dbReference type="GO" id="GO:0003700">
    <property type="term" value="F:DNA-binding transcription factor activity"/>
    <property type="evidence" value="ECO:0007669"/>
    <property type="project" value="InterPro"/>
</dbReference>
<evidence type="ECO:0000256" key="2">
    <source>
        <dbReference type="ARBA" id="ARBA00023125"/>
    </source>
</evidence>
<dbReference type="SMART" id="SM00345">
    <property type="entry name" value="HTH_GNTR"/>
    <property type="match status" value="1"/>
</dbReference>
<dbReference type="Proteomes" id="UP000199107">
    <property type="component" value="Unassembled WGS sequence"/>
</dbReference>
<dbReference type="PANTHER" id="PTHR43537:SF45">
    <property type="entry name" value="GNTR FAMILY REGULATORY PROTEIN"/>
    <property type="match status" value="1"/>
</dbReference>
<keyword evidence="2" id="KW-0238">DNA-binding</keyword>
<dbReference type="PROSITE" id="PS50949">
    <property type="entry name" value="HTH_GNTR"/>
    <property type="match status" value="1"/>
</dbReference>
<feature type="domain" description="HTH gntR-type" evidence="4">
    <location>
        <begin position="17"/>
        <end position="84"/>
    </location>
</feature>
<organism evidence="5 6">
    <name type="scientific">Franzmannia pantelleriensis</name>
    <dbReference type="NCBI Taxonomy" id="48727"/>
    <lineage>
        <taxon>Bacteria</taxon>
        <taxon>Pseudomonadati</taxon>
        <taxon>Pseudomonadota</taxon>
        <taxon>Gammaproteobacteria</taxon>
        <taxon>Oceanospirillales</taxon>
        <taxon>Halomonadaceae</taxon>
        <taxon>Franzmannia</taxon>
    </lineage>
</organism>
<dbReference type="STRING" id="48727.SAMN05192555_1269"/>
<dbReference type="PANTHER" id="PTHR43537">
    <property type="entry name" value="TRANSCRIPTIONAL REGULATOR, GNTR FAMILY"/>
    <property type="match status" value="1"/>
</dbReference>
<dbReference type="SUPFAM" id="SSF48008">
    <property type="entry name" value="GntR ligand-binding domain-like"/>
    <property type="match status" value="1"/>
</dbReference>
<accession>A0A1G9X181</accession>
<dbReference type="InterPro" id="IPR000524">
    <property type="entry name" value="Tscrpt_reg_HTH_GntR"/>
</dbReference>
<keyword evidence="1" id="KW-0805">Transcription regulation</keyword>
<dbReference type="Gene3D" id="1.10.10.10">
    <property type="entry name" value="Winged helix-like DNA-binding domain superfamily/Winged helix DNA-binding domain"/>
    <property type="match status" value="1"/>
</dbReference>
<evidence type="ECO:0000313" key="6">
    <source>
        <dbReference type="Proteomes" id="UP000199107"/>
    </source>
</evidence>
<dbReference type="InterPro" id="IPR011711">
    <property type="entry name" value="GntR_C"/>
</dbReference>
<keyword evidence="6" id="KW-1185">Reference proteome</keyword>
<dbReference type="AlphaFoldDB" id="A0A1G9X181"/>
<dbReference type="Pfam" id="PF07729">
    <property type="entry name" value="FCD"/>
    <property type="match status" value="1"/>
</dbReference>
<dbReference type="EMBL" id="FNGH01000026">
    <property type="protein sequence ID" value="SDM90281.1"/>
    <property type="molecule type" value="Genomic_DNA"/>
</dbReference>
<dbReference type="Gene3D" id="1.20.120.530">
    <property type="entry name" value="GntR ligand-binding domain-like"/>
    <property type="match status" value="1"/>
</dbReference>
<gene>
    <name evidence="5" type="ORF">SAMN05192555_1269</name>
</gene>
<protein>
    <submittedName>
        <fullName evidence="5">Transcriptional regulator, GntR family</fullName>
    </submittedName>
</protein>
<keyword evidence="3" id="KW-0804">Transcription</keyword>
<name>A0A1G9X181_9GAMM</name>
<sequence length="229" mass="25591">MDPVLESANIITERKASSLTTIVAEELEKLILSGYLKPGERLNEMRLAEKFNVSRGIVREARRGLERAGLVNSLPNRGVFVKKVTREEYVENSEVRALITAFLCGKAAEKAGNKEKGELKKKLTEMGEAAARDDADAYFHLNLAFHEFILETANHQRASAIYRDLVKDSLLARKYLLQGAVVMSESHKEHTEIVAAIVANDKARAYQAGLEHTSKGLARWLERQDSAQQ</sequence>
<dbReference type="SMART" id="SM00895">
    <property type="entry name" value="FCD"/>
    <property type="match status" value="1"/>
</dbReference>